<keyword evidence="1" id="KW-0175">Coiled coil</keyword>
<name>N9BE51_ACIJO</name>
<dbReference type="GeneID" id="56338556"/>
<evidence type="ECO:0000256" key="1">
    <source>
        <dbReference type="SAM" id="Coils"/>
    </source>
</evidence>
<feature type="transmembrane region" description="Helical" evidence="2">
    <location>
        <begin position="12"/>
        <end position="31"/>
    </location>
</feature>
<accession>N9BE51</accession>
<gene>
    <name evidence="3" type="ORF">F946_01362</name>
</gene>
<protein>
    <submittedName>
        <fullName evidence="3">Uncharacterized protein</fullName>
    </submittedName>
</protein>
<feature type="coiled-coil region" evidence="1">
    <location>
        <begin position="85"/>
        <end position="112"/>
    </location>
</feature>
<sequence length="298" mass="34999">MRVRKVNFDSLYFLLCVAGIVLLAWVLKNFIKAGDEVIAGISAALITLLGVKLTNNNSQIALDKQLRHQSDTFKAQMKDQSDGFIEQIKHQNEMLDRQMKHQAEENDKERKQKFKHDQYVRLIKNLGEIQSFFSSKMFYSGDSVELIERIGTLNENINITKTVANIEIYNSCNQLYEKYCDLAKLFSQECHILWKLRAEDQNFRDKILYLQEMNLKVSNLFFGQAQNDRVNEDIQIILSQKQEIEIQLERLNAKIINETQRLLSILKKDIENVKHDTQFIIMLINIELRYNTIEDFIE</sequence>
<organism evidence="3 4">
    <name type="scientific">Acinetobacter johnsonii ANC 3681</name>
    <dbReference type="NCBI Taxonomy" id="1217662"/>
    <lineage>
        <taxon>Bacteria</taxon>
        <taxon>Pseudomonadati</taxon>
        <taxon>Pseudomonadota</taxon>
        <taxon>Gammaproteobacteria</taxon>
        <taxon>Moraxellales</taxon>
        <taxon>Moraxellaceae</taxon>
        <taxon>Acinetobacter</taxon>
    </lineage>
</organism>
<comment type="caution">
    <text evidence="3">The sequence shown here is derived from an EMBL/GenBank/DDBJ whole genome shotgun (WGS) entry which is preliminary data.</text>
</comment>
<dbReference type="Proteomes" id="UP000018444">
    <property type="component" value="Unassembled WGS sequence"/>
</dbReference>
<evidence type="ECO:0000256" key="2">
    <source>
        <dbReference type="SAM" id="Phobius"/>
    </source>
</evidence>
<dbReference type="RefSeq" id="WP_004980467.1">
    <property type="nucleotide sequence ID" value="NZ_KB849705.1"/>
</dbReference>
<dbReference type="HOGENOM" id="CLU_932650_0_0_6"/>
<dbReference type="EMBL" id="APPZ01000007">
    <property type="protein sequence ID" value="ENV71907.1"/>
    <property type="molecule type" value="Genomic_DNA"/>
</dbReference>
<dbReference type="AlphaFoldDB" id="N9BE51"/>
<reference evidence="3 4" key="1">
    <citation type="submission" date="2013-02" db="EMBL/GenBank/DDBJ databases">
        <title>The Genome Sequence of Acinetobacter johnsonii ANC 3681.</title>
        <authorList>
            <consortium name="The Broad Institute Genome Sequencing Platform"/>
            <consortium name="The Broad Institute Genome Sequencing Center for Infectious Disease"/>
            <person name="Cerqueira G."/>
            <person name="Feldgarden M."/>
            <person name="Courvalin P."/>
            <person name="Perichon B."/>
            <person name="Grillot-Courvalin C."/>
            <person name="Clermont D."/>
            <person name="Rocha E."/>
            <person name="Yoon E.-J."/>
            <person name="Nemec A."/>
            <person name="Walker B."/>
            <person name="Young S.K."/>
            <person name="Zeng Q."/>
            <person name="Gargeya S."/>
            <person name="Fitzgerald M."/>
            <person name="Haas B."/>
            <person name="Abouelleil A."/>
            <person name="Alvarado L."/>
            <person name="Arachchi H.M."/>
            <person name="Berlin A.M."/>
            <person name="Chapman S.B."/>
            <person name="Dewar J."/>
            <person name="Goldberg J."/>
            <person name="Griggs A."/>
            <person name="Gujja S."/>
            <person name="Hansen M."/>
            <person name="Howarth C."/>
            <person name="Imamovic A."/>
            <person name="Larimer J."/>
            <person name="McCowan C."/>
            <person name="Murphy C."/>
            <person name="Neiman D."/>
            <person name="Pearson M."/>
            <person name="Priest M."/>
            <person name="Roberts A."/>
            <person name="Saif S."/>
            <person name="Shea T."/>
            <person name="Sisk P."/>
            <person name="Sykes S."/>
            <person name="Wortman J."/>
            <person name="Nusbaum C."/>
            <person name="Birren B."/>
        </authorList>
    </citation>
    <scope>NUCLEOTIDE SEQUENCE [LARGE SCALE GENOMIC DNA]</scope>
    <source>
        <strain evidence="3 4">ANC 3681</strain>
    </source>
</reference>
<evidence type="ECO:0000313" key="4">
    <source>
        <dbReference type="Proteomes" id="UP000018444"/>
    </source>
</evidence>
<keyword evidence="2" id="KW-0812">Transmembrane</keyword>
<keyword evidence="2" id="KW-1133">Transmembrane helix</keyword>
<proteinExistence type="predicted"/>
<feature type="coiled-coil region" evidence="1">
    <location>
        <begin position="234"/>
        <end position="276"/>
    </location>
</feature>
<evidence type="ECO:0000313" key="3">
    <source>
        <dbReference type="EMBL" id="ENV71907.1"/>
    </source>
</evidence>
<keyword evidence="2" id="KW-0472">Membrane</keyword>
<dbReference type="PATRIC" id="fig|1217662.4.peg.1321"/>